<keyword evidence="4 5" id="KW-0720">Serine protease</keyword>
<dbReference type="Gene3D" id="3.40.50.200">
    <property type="entry name" value="Peptidase S8/S53 domain"/>
    <property type="match status" value="1"/>
</dbReference>
<dbReference type="InterPro" id="IPR034202">
    <property type="entry name" value="Subtilisin_Carlsberg-like"/>
</dbReference>
<feature type="domain" description="Peptidase S8/S53" evidence="7">
    <location>
        <begin position="42"/>
        <end position="290"/>
    </location>
</feature>
<dbReference type="PROSITE" id="PS00137">
    <property type="entry name" value="SUBTILASE_HIS"/>
    <property type="match status" value="1"/>
</dbReference>
<evidence type="ECO:0000256" key="4">
    <source>
        <dbReference type="ARBA" id="ARBA00022825"/>
    </source>
</evidence>
<keyword evidence="2 5" id="KW-0645">Protease</keyword>
<gene>
    <name evidence="8" type="ORF">GsuE55_32780</name>
</gene>
<evidence type="ECO:0000259" key="7">
    <source>
        <dbReference type="Pfam" id="PF00082"/>
    </source>
</evidence>
<accession>A0A679FUU8</accession>
<organism evidence="8 9">
    <name type="scientific">Geobacillus subterraneus</name>
    <dbReference type="NCBI Taxonomy" id="129338"/>
    <lineage>
        <taxon>Bacteria</taxon>
        <taxon>Bacillati</taxon>
        <taxon>Bacillota</taxon>
        <taxon>Bacilli</taxon>
        <taxon>Bacillales</taxon>
        <taxon>Anoxybacillaceae</taxon>
        <taxon>Geobacillus</taxon>
    </lineage>
</organism>
<dbReference type="Pfam" id="PF00082">
    <property type="entry name" value="Peptidase_S8"/>
    <property type="match status" value="1"/>
</dbReference>
<feature type="active site" description="Charge relay system" evidence="5">
    <location>
        <position position="51"/>
    </location>
</feature>
<proteinExistence type="inferred from homology"/>
<evidence type="ECO:0000256" key="2">
    <source>
        <dbReference type="ARBA" id="ARBA00022670"/>
    </source>
</evidence>
<name>A0A679FUU8_9BACL</name>
<dbReference type="CDD" id="cd07477">
    <property type="entry name" value="Peptidases_S8_Subtilisin_subset"/>
    <property type="match status" value="1"/>
</dbReference>
<evidence type="ECO:0000256" key="5">
    <source>
        <dbReference type="PROSITE-ProRule" id="PRU01240"/>
    </source>
</evidence>
<evidence type="ECO:0000313" key="8">
    <source>
        <dbReference type="EMBL" id="BBW98445.1"/>
    </source>
</evidence>
<evidence type="ECO:0000313" key="9">
    <source>
        <dbReference type="Proteomes" id="UP000501421"/>
    </source>
</evidence>
<evidence type="ECO:0000256" key="6">
    <source>
        <dbReference type="RuleBase" id="RU003355"/>
    </source>
</evidence>
<dbReference type="InterPro" id="IPR000209">
    <property type="entry name" value="Peptidase_S8/S53_dom"/>
</dbReference>
<dbReference type="PROSITE" id="PS51892">
    <property type="entry name" value="SUBTILASE"/>
    <property type="match status" value="1"/>
</dbReference>
<dbReference type="SUPFAM" id="SSF52743">
    <property type="entry name" value="Subtilisin-like"/>
    <property type="match status" value="1"/>
</dbReference>
<dbReference type="InterPro" id="IPR051048">
    <property type="entry name" value="Peptidase_S8/S53_subtilisin"/>
</dbReference>
<sequence length="382" mass="42084">MKTNEVKLIPIVQLKQNKSKENRSSSIMKIGAEYKWKKGYTGKGVVVAVIDTGCAINHADLKNNIIGGYNFTEEYDGDITIFEDTNGHGTHVAGIIAGSKNGTGIVGVAPDAKLLILKALNRYGGGSINSVVEAIHYAIDWRGPMGEKVRVISLSLGTKTPDPDLHAAIKRAVANNILVVAASGNDGDGDTKTNEHRYPGAFEEVVEVGAINKENKVSVFSNTNEFVDLYAPGEDIYSSYLNNSYATLSGTSMATPHVSGAIALLIEEYEKLLEKELNETEIFQLLMKHTTPINTKENTKIYVLNLKKNPIVSVNEQESTKKLNREMLLKCFCEARKTQAFFTKCLDENSTEEEKEFIAELVKEYAKTSNKILEYCGINFKK</sequence>
<evidence type="ECO:0000256" key="3">
    <source>
        <dbReference type="ARBA" id="ARBA00022801"/>
    </source>
</evidence>
<dbReference type="GO" id="GO:0004252">
    <property type="term" value="F:serine-type endopeptidase activity"/>
    <property type="evidence" value="ECO:0007669"/>
    <property type="project" value="UniProtKB-UniRule"/>
</dbReference>
<comment type="similarity">
    <text evidence="1 5 6">Belongs to the peptidase S8 family.</text>
</comment>
<protein>
    <submittedName>
        <fullName evidence="8">Serine protease</fullName>
    </submittedName>
</protein>
<dbReference type="InterPro" id="IPR036852">
    <property type="entry name" value="Peptidase_S8/S53_dom_sf"/>
</dbReference>
<reference evidence="9" key="1">
    <citation type="journal article" date="2020" name="Microbiol. Resour. Announc.">
        <title>Complete Genome Sequence of Geobacillus sp. Strain E55-1, Isolated from Mine Geyser in Japan.</title>
        <authorList>
            <person name="Miyazaki K."/>
            <person name="Hase E."/>
            <person name="Tokito N."/>
        </authorList>
    </citation>
    <scope>NUCLEOTIDE SEQUENCE [LARGE SCALE GENOMIC DNA]</scope>
    <source>
        <strain evidence="9">E55-1</strain>
    </source>
</reference>
<evidence type="ECO:0000256" key="1">
    <source>
        <dbReference type="ARBA" id="ARBA00011073"/>
    </source>
</evidence>
<dbReference type="PRINTS" id="PR00723">
    <property type="entry name" value="SUBTILISIN"/>
</dbReference>
<dbReference type="GO" id="GO:0006508">
    <property type="term" value="P:proteolysis"/>
    <property type="evidence" value="ECO:0007669"/>
    <property type="project" value="UniProtKB-KW"/>
</dbReference>
<dbReference type="InterPro" id="IPR023828">
    <property type="entry name" value="Peptidase_S8_Ser-AS"/>
</dbReference>
<dbReference type="InterPro" id="IPR022398">
    <property type="entry name" value="Peptidase_S8_His-AS"/>
</dbReference>
<dbReference type="InterPro" id="IPR015500">
    <property type="entry name" value="Peptidase_S8_subtilisin-rel"/>
</dbReference>
<dbReference type="PROSITE" id="PS00138">
    <property type="entry name" value="SUBTILASE_SER"/>
    <property type="match status" value="1"/>
</dbReference>
<dbReference type="Proteomes" id="UP000501421">
    <property type="component" value="Chromosome"/>
</dbReference>
<dbReference type="EMBL" id="AP022557">
    <property type="protein sequence ID" value="BBW98445.1"/>
    <property type="molecule type" value="Genomic_DNA"/>
</dbReference>
<dbReference type="PANTHER" id="PTHR43399">
    <property type="entry name" value="SUBTILISIN-RELATED"/>
    <property type="match status" value="1"/>
</dbReference>
<feature type="active site" description="Charge relay system" evidence="5">
    <location>
        <position position="252"/>
    </location>
</feature>
<dbReference type="InterPro" id="IPR023827">
    <property type="entry name" value="Peptidase_S8_Asp-AS"/>
</dbReference>
<dbReference type="AlphaFoldDB" id="A0A679FUU8"/>
<keyword evidence="3 5" id="KW-0378">Hydrolase</keyword>
<dbReference type="PROSITE" id="PS00136">
    <property type="entry name" value="SUBTILASE_ASP"/>
    <property type="match status" value="1"/>
</dbReference>
<dbReference type="PANTHER" id="PTHR43399:SF4">
    <property type="entry name" value="CELL WALL-ASSOCIATED PROTEASE"/>
    <property type="match status" value="1"/>
</dbReference>
<keyword evidence="9" id="KW-1185">Reference proteome</keyword>
<feature type="active site" description="Charge relay system" evidence="5">
    <location>
        <position position="88"/>
    </location>
</feature>